<organism evidence="1 2">
    <name type="scientific">Caerostris darwini</name>
    <dbReference type="NCBI Taxonomy" id="1538125"/>
    <lineage>
        <taxon>Eukaryota</taxon>
        <taxon>Metazoa</taxon>
        <taxon>Ecdysozoa</taxon>
        <taxon>Arthropoda</taxon>
        <taxon>Chelicerata</taxon>
        <taxon>Arachnida</taxon>
        <taxon>Araneae</taxon>
        <taxon>Araneomorphae</taxon>
        <taxon>Entelegynae</taxon>
        <taxon>Araneoidea</taxon>
        <taxon>Araneidae</taxon>
        <taxon>Caerostris</taxon>
    </lineage>
</organism>
<name>A0AAV4MQ89_9ARAC</name>
<dbReference type="Proteomes" id="UP001054837">
    <property type="component" value="Unassembled WGS sequence"/>
</dbReference>
<gene>
    <name evidence="1" type="ORF">CDAR_312801</name>
</gene>
<proteinExistence type="predicted"/>
<dbReference type="EMBL" id="BPLQ01000751">
    <property type="protein sequence ID" value="GIX74560.1"/>
    <property type="molecule type" value="Genomic_DNA"/>
</dbReference>
<protein>
    <submittedName>
        <fullName evidence="1">Uncharacterized protein</fullName>
    </submittedName>
</protein>
<dbReference type="AlphaFoldDB" id="A0AAV4MQ89"/>
<reference evidence="1 2" key="1">
    <citation type="submission" date="2021-06" db="EMBL/GenBank/DDBJ databases">
        <title>Caerostris darwini draft genome.</title>
        <authorList>
            <person name="Kono N."/>
            <person name="Arakawa K."/>
        </authorList>
    </citation>
    <scope>NUCLEOTIDE SEQUENCE [LARGE SCALE GENOMIC DNA]</scope>
</reference>
<comment type="caution">
    <text evidence="1">The sequence shown here is derived from an EMBL/GenBank/DDBJ whole genome shotgun (WGS) entry which is preliminary data.</text>
</comment>
<keyword evidence="2" id="KW-1185">Reference proteome</keyword>
<evidence type="ECO:0000313" key="1">
    <source>
        <dbReference type="EMBL" id="GIX74560.1"/>
    </source>
</evidence>
<evidence type="ECO:0000313" key="2">
    <source>
        <dbReference type="Proteomes" id="UP001054837"/>
    </source>
</evidence>
<sequence>MIKGTEGAWGGISPPHNGDFLVGEKIGRQRAGQIIHNAPGRLAPRMITGTEVATRGHISTPQWGFSSGGENWTAVGTPDDYRDRRCYERDISPPHNGDFLLGEKIGRQKAVGTPDDYRDRRCYERDISPPHNGDFLLGEKIGRQKAGQILHNAPGRLS</sequence>
<accession>A0AAV4MQ89</accession>